<dbReference type="InterPro" id="IPR039262">
    <property type="entry name" value="DTWD2/TAPT"/>
</dbReference>
<dbReference type="PANTHER" id="PTHR21392">
    <property type="entry name" value="TRNA-URIDINE AMINOCARBOXYPROPYLTRANSFERASE 2"/>
    <property type="match status" value="1"/>
</dbReference>
<evidence type="ECO:0000313" key="8">
    <source>
        <dbReference type="Proteomes" id="UP001500227"/>
    </source>
</evidence>
<keyword evidence="4" id="KW-0819">tRNA processing</keyword>
<evidence type="ECO:0000256" key="5">
    <source>
        <dbReference type="ARBA" id="ARBA00034489"/>
    </source>
</evidence>
<evidence type="ECO:0000256" key="3">
    <source>
        <dbReference type="ARBA" id="ARBA00022691"/>
    </source>
</evidence>
<dbReference type="EMBL" id="BAABKD010000011">
    <property type="protein sequence ID" value="GAA5092152.1"/>
    <property type="molecule type" value="Genomic_DNA"/>
</dbReference>
<evidence type="ECO:0000256" key="4">
    <source>
        <dbReference type="ARBA" id="ARBA00022694"/>
    </source>
</evidence>
<comment type="caution">
    <text evidence="7">The sequence shown here is derived from an EMBL/GenBank/DDBJ whole genome shotgun (WGS) entry which is preliminary data.</text>
</comment>
<organism evidence="7 8">
    <name type="scientific">Paenalcaligenes hermetiae</name>
    <dbReference type="NCBI Taxonomy" id="1157987"/>
    <lineage>
        <taxon>Bacteria</taxon>
        <taxon>Pseudomonadati</taxon>
        <taxon>Pseudomonadota</taxon>
        <taxon>Betaproteobacteria</taxon>
        <taxon>Burkholderiales</taxon>
        <taxon>Alcaligenaceae</taxon>
        <taxon>Paenalcaligenes</taxon>
    </lineage>
</organism>
<dbReference type="Pfam" id="PF03942">
    <property type="entry name" value="DTW"/>
    <property type="match status" value="1"/>
</dbReference>
<feature type="domain" description="DTW" evidence="6">
    <location>
        <begin position="1"/>
        <end position="172"/>
    </location>
</feature>
<evidence type="ECO:0000259" key="6">
    <source>
        <dbReference type="SMART" id="SM01144"/>
    </source>
</evidence>
<evidence type="ECO:0000313" key="7">
    <source>
        <dbReference type="EMBL" id="GAA5092152.1"/>
    </source>
</evidence>
<keyword evidence="8" id="KW-1185">Reference proteome</keyword>
<dbReference type="PANTHER" id="PTHR21392:SF0">
    <property type="entry name" value="TRNA-URIDINE AMINOCARBOXYPROPYLTRANSFERASE 2"/>
    <property type="match status" value="1"/>
</dbReference>
<gene>
    <name evidence="7" type="ORF">GCM10023337_19030</name>
</gene>
<reference evidence="8" key="1">
    <citation type="journal article" date="2019" name="Int. J. Syst. Evol. Microbiol.">
        <title>The Global Catalogue of Microorganisms (GCM) 10K type strain sequencing project: providing services to taxonomists for standard genome sequencing and annotation.</title>
        <authorList>
            <consortium name="The Broad Institute Genomics Platform"/>
            <consortium name="The Broad Institute Genome Sequencing Center for Infectious Disease"/>
            <person name="Wu L."/>
            <person name="Ma J."/>
        </authorList>
    </citation>
    <scope>NUCLEOTIDE SEQUENCE [LARGE SCALE GENOMIC DNA]</scope>
    <source>
        <strain evidence="8">JCM 18423</strain>
    </source>
</reference>
<sequence length="184" mass="20842">MCAQIPYLPNQSQVLVLQHPDESKHPLNTARLAVLGLQQAQLWIGERFEALPALLERMEQVCVLFPAKAHHVCQPLSAWNTSVPSLLIVPDGTWRQVRKIIHANPILERLPHLSLPLAEPSAYRVRRAREAAAVSTIEAITRALQILEPEQNFSPLLRPFQTMVEQQIQAMGAEVYARNYQKNH</sequence>
<dbReference type="EC" id="2.5.1.25" evidence="1"/>
<keyword evidence="3" id="KW-0949">S-adenosyl-L-methionine</keyword>
<proteinExistence type="inferred from homology"/>
<accession>A0ABP9MAC0</accession>
<keyword evidence="2" id="KW-0808">Transferase</keyword>
<dbReference type="Proteomes" id="UP001500227">
    <property type="component" value="Unassembled WGS sequence"/>
</dbReference>
<evidence type="ECO:0000256" key="1">
    <source>
        <dbReference type="ARBA" id="ARBA00012386"/>
    </source>
</evidence>
<evidence type="ECO:0000256" key="2">
    <source>
        <dbReference type="ARBA" id="ARBA00022679"/>
    </source>
</evidence>
<dbReference type="InterPro" id="IPR005636">
    <property type="entry name" value="DTW"/>
</dbReference>
<name>A0ABP9MAC0_9BURK</name>
<protein>
    <recommendedName>
        <fullName evidence="1">tRNA-uridine aminocarboxypropyltransferase</fullName>
        <ecNumber evidence="1">2.5.1.25</ecNumber>
    </recommendedName>
</protein>
<comment type="similarity">
    <text evidence="5">Belongs to the TDD superfamily. DTWD2 family.</text>
</comment>
<dbReference type="SMART" id="SM01144">
    <property type="entry name" value="DTW"/>
    <property type="match status" value="1"/>
</dbReference>